<dbReference type="EMBL" id="SMCS01000003">
    <property type="protein sequence ID" value="TCV94550.1"/>
    <property type="molecule type" value="Genomic_DNA"/>
</dbReference>
<name>A0A4R3YQ65_9GAMM</name>
<evidence type="ECO:0000313" key="1">
    <source>
        <dbReference type="EMBL" id="TCV94550.1"/>
    </source>
</evidence>
<comment type="caution">
    <text evidence="1">The sequence shown here is derived from an EMBL/GenBank/DDBJ whole genome shotgun (WGS) entry which is preliminary data.</text>
</comment>
<reference evidence="1 2" key="1">
    <citation type="submission" date="2019-03" db="EMBL/GenBank/DDBJ databases">
        <title>Above-ground endophytic microbial communities from plants in different locations in the United States.</title>
        <authorList>
            <person name="Frank C."/>
        </authorList>
    </citation>
    <scope>NUCLEOTIDE SEQUENCE [LARGE SCALE GENOMIC DNA]</scope>
    <source>
        <strain evidence="1 2">LP_13_YM</strain>
    </source>
</reference>
<sequence length="106" mass="11382">MSENDLPRYTLPDARALFATTGVTLRCPVCRDKRDVAPSDLHDAMTVRLTGARSVADLLVDAQSVDVETATVSRAAYLIRGLLDEALDIYAQLSVAAYRSGAAGVR</sequence>
<dbReference type="Proteomes" id="UP000295645">
    <property type="component" value="Unassembled WGS sequence"/>
</dbReference>
<accession>A0A4R3YQ65</accession>
<dbReference type="RefSeq" id="WP_132142973.1">
    <property type="nucleotide sequence ID" value="NZ_SMCS01000003.1"/>
</dbReference>
<dbReference type="AlphaFoldDB" id="A0A4R3YQ65"/>
<organism evidence="1 2">
    <name type="scientific">Luteibacter rhizovicinus</name>
    <dbReference type="NCBI Taxonomy" id="242606"/>
    <lineage>
        <taxon>Bacteria</taxon>
        <taxon>Pseudomonadati</taxon>
        <taxon>Pseudomonadota</taxon>
        <taxon>Gammaproteobacteria</taxon>
        <taxon>Lysobacterales</taxon>
        <taxon>Rhodanobacteraceae</taxon>
        <taxon>Luteibacter</taxon>
    </lineage>
</organism>
<protein>
    <submittedName>
        <fullName evidence="1">Uncharacterized protein</fullName>
    </submittedName>
</protein>
<gene>
    <name evidence="1" type="ORF">EC912_10333</name>
</gene>
<proteinExistence type="predicted"/>
<evidence type="ECO:0000313" key="2">
    <source>
        <dbReference type="Proteomes" id="UP000295645"/>
    </source>
</evidence>
<keyword evidence="2" id="KW-1185">Reference proteome</keyword>